<sequence>MTERPGGYALNAPQEASPLHRPGARGRGARSNNSGRFEAQGREAFDDGWTDADGEPPKLATLVLRDASKSIISTNQSPDISFDQSINPYRGCEHGCIYCYARPSHAYWGYSPGLDFESVIFAKPNGPTLLEAHFNKAGYQPKPIMIGANTDAWQPLERERQHTRDILKVCARYKHPISVITKSALIRRDLDILAPMAADGLVRAAISITTLDRKLARDMEPRAAAPHRRLETITALKQAGIPVTVMMAPVIPALTDHEIEPLLEAAAEAGADNAAYVLLRLPLEIRDLFREWLADKRPDAADHVMSLIRQMRGGKDYDANWGTRGRGTGPYAKLIASRFRHAIKRFGLDVPRQALDTSRFARPLGSAGQPSLF</sequence>
<keyword evidence="1" id="KW-0479">Metal-binding</keyword>
<feature type="region of interest" description="Disordered" evidence="4">
    <location>
        <begin position="1"/>
        <end position="52"/>
    </location>
</feature>
<accession>Q0AMK5</accession>
<evidence type="ECO:0000256" key="4">
    <source>
        <dbReference type="SAM" id="MobiDB-lite"/>
    </source>
</evidence>
<dbReference type="SFLD" id="SFLDS00029">
    <property type="entry name" value="Radical_SAM"/>
    <property type="match status" value="1"/>
</dbReference>
<dbReference type="PANTHER" id="PTHR43432:SF3">
    <property type="entry name" value="SLR0285 PROTEIN"/>
    <property type="match status" value="1"/>
</dbReference>
<dbReference type="RefSeq" id="WP_011644127.1">
    <property type="nucleotide sequence ID" value="NC_008347.1"/>
</dbReference>
<dbReference type="InterPro" id="IPR040086">
    <property type="entry name" value="MJ0683-like"/>
</dbReference>
<organism evidence="6 7">
    <name type="scientific">Maricaulis maris (strain MCS10)</name>
    <name type="common">Caulobacter maris</name>
    <dbReference type="NCBI Taxonomy" id="394221"/>
    <lineage>
        <taxon>Bacteria</taxon>
        <taxon>Pseudomonadati</taxon>
        <taxon>Pseudomonadota</taxon>
        <taxon>Alphaproteobacteria</taxon>
        <taxon>Maricaulales</taxon>
        <taxon>Maricaulaceae</taxon>
        <taxon>Maricaulis</taxon>
    </lineage>
</organism>
<dbReference type="KEGG" id="mmr:Mmar10_2190"/>
<dbReference type="Gene3D" id="3.80.30.30">
    <property type="match status" value="1"/>
</dbReference>
<keyword evidence="3" id="KW-0411">Iron-sulfur</keyword>
<evidence type="ECO:0000256" key="2">
    <source>
        <dbReference type="ARBA" id="ARBA00023004"/>
    </source>
</evidence>
<keyword evidence="7" id="KW-1185">Reference proteome</keyword>
<dbReference type="OrthoDB" id="9785699at2"/>
<dbReference type="SUPFAM" id="SSF102114">
    <property type="entry name" value="Radical SAM enzymes"/>
    <property type="match status" value="1"/>
</dbReference>
<feature type="domain" description="Radical SAM core" evidence="5">
    <location>
        <begin position="78"/>
        <end position="315"/>
    </location>
</feature>
<dbReference type="InterPro" id="IPR006638">
    <property type="entry name" value="Elp3/MiaA/NifB-like_rSAM"/>
</dbReference>
<protein>
    <submittedName>
        <fullName evidence="6">Radical SAM domain protein</fullName>
    </submittedName>
</protein>
<evidence type="ECO:0000256" key="3">
    <source>
        <dbReference type="ARBA" id="ARBA00023014"/>
    </source>
</evidence>
<dbReference type="GO" id="GO:0003824">
    <property type="term" value="F:catalytic activity"/>
    <property type="evidence" value="ECO:0007669"/>
    <property type="project" value="InterPro"/>
</dbReference>
<reference evidence="6 7" key="1">
    <citation type="submission" date="2006-08" db="EMBL/GenBank/DDBJ databases">
        <title>Complete sequence of Maricaulis maris MCS10.</title>
        <authorList>
            <consortium name="US DOE Joint Genome Institute"/>
            <person name="Copeland A."/>
            <person name="Lucas S."/>
            <person name="Lapidus A."/>
            <person name="Barry K."/>
            <person name="Detter J.C."/>
            <person name="Glavina del Rio T."/>
            <person name="Hammon N."/>
            <person name="Israni S."/>
            <person name="Dalin E."/>
            <person name="Tice H."/>
            <person name="Pitluck S."/>
            <person name="Saunders E."/>
            <person name="Brettin T."/>
            <person name="Bruce D."/>
            <person name="Han C."/>
            <person name="Tapia R."/>
            <person name="Gilna P."/>
            <person name="Schmutz J."/>
            <person name="Larimer F."/>
            <person name="Land M."/>
            <person name="Hauser L."/>
            <person name="Kyrpides N."/>
            <person name="Mikhailova N."/>
            <person name="Viollier P."/>
            <person name="Stephens C."/>
            <person name="Richardson P."/>
        </authorList>
    </citation>
    <scope>NUCLEOTIDE SEQUENCE [LARGE SCALE GENOMIC DNA]</scope>
    <source>
        <strain evidence="6 7">MCS10</strain>
    </source>
</reference>
<dbReference type="eggNOG" id="COG1533">
    <property type="taxonomic scope" value="Bacteria"/>
</dbReference>
<dbReference type="PROSITE" id="PS51918">
    <property type="entry name" value="RADICAL_SAM"/>
    <property type="match status" value="1"/>
</dbReference>
<name>Q0AMK5_MARMM</name>
<dbReference type="SMART" id="SM00729">
    <property type="entry name" value="Elp3"/>
    <property type="match status" value="1"/>
</dbReference>
<dbReference type="Proteomes" id="UP000001964">
    <property type="component" value="Chromosome"/>
</dbReference>
<dbReference type="NCBIfam" id="NF033668">
    <property type="entry name" value="rSAM_PA0069"/>
    <property type="match status" value="1"/>
</dbReference>
<gene>
    <name evidence="6" type="ordered locus">Mmar10_2190</name>
</gene>
<dbReference type="HOGENOM" id="CLU_015525_0_0_5"/>
<dbReference type="AlphaFoldDB" id="Q0AMK5"/>
<dbReference type="GO" id="GO:0051536">
    <property type="term" value="F:iron-sulfur cluster binding"/>
    <property type="evidence" value="ECO:0007669"/>
    <property type="project" value="UniProtKB-KW"/>
</dbReference>
<dbReference type="EMBL" id="CP000449">
    <property type="protein sequence ID" value="ABI66482.1"/>
    <property type="molecule type" value="Genomic_DNA"/>
</dbReference>
<dbReference type="STRING" id="394221.Mmar10_2190"/>
<evidence type="ECO:0000256" key="1">
    <source>
        <dbReference type="ARBA" id="ARBA00022723"/>
    </source>
</evidence>
<dbReference type="Pfam" id="PF04055">
    <property type="entry name" value="Radical_SAM"/>
    <property type="match status" value="1"/>
</dbReference>
<evidence type="ECO:0000313" key="7">
    <source>
        <dbReference type="Proteomes" id="UP000001964"/>
    </source>
</evidence>
<evidence type="ECO:0000313" key="6">
    <source>
        <dbReference type="EMBL" id="ABI66482.1"/>
    </source>
</evidence>
<dbReference type="SFLD" id="SFLDG01084">
    <property type="entry name" value="Uncharacterised_Radical_SAM_Su"/>
    <property type="match status" value="1"/>
</dbReference>
<dbReference type="InterPro" id="IPR058240">
    <property type="entry name" value="rSAM_sf"/>
</dbReference>
<dbReference type="PANTHER" id="PTHR43432">
    <property type="entry name" value="SLR0285 PROTEIN"/>
    <property type="match status" value="1"/>
</dbReference>
<dbReference type="GO" id="GO:0046872">
    <property type="term" value="F:metal ion binding"/>
    <property type="evidence" value="ECO:0007669"/>
    <property type="project" value="UniProtKB-KW"/>
</dbReference>
<dbReference type="InterPro" id="IPR007197">
    <property type="entry name" value="rSAM"/>
</dbReference>
<evidence type="ECO:0000259" key="5">
    <source>
        <dbReference type="PROSITE" id="PS51918"/>
    </source>
</evidence>
<proteinExistence type="predicted"/>
<keyword evidence="2" id="KW-0408">Iron</keyword>